<feature type="non-terminal residue" evidence="2">
    <location>
        <position position="121"/>
    </location>
</feature>
<dbReference type="AlphaFoldDB" id="A0AAN8G583"/>
<gene>
    <name evidence="2" type="ORF">GCK32_020766</name>
</gene>
<dbReference type="EMBL" id="WIXE01006614">
    <property type="protein sequence ID" value="KAK5981133.1"/>
    <property type="molecule type" value="Genomic_DNA"/>
</dbReference>
<accession>A0AAN8G583</accession>
<organism evidence="2 3">
    <name type="scientific">Trichostrongylus colubriformis</name>
    <name type="common">Black scour worm</name>
    <dbReference type="NCBI Taxonomy" id="6319"/>
    <lineage>
        <taxon>Eukaryota</taxon>
        <taxon>Metazoa</taxon>
        <taxon>Ecdysozoa</taxon>
        <taxon>Nematoda</taxon>
        <taxon>Chromadorea</taxon>
        <taxon>Rhabditida</taxon>
        <taxon>Rhabditina</taxon>
        <taxon>Rhabditomorpha</taxon>
        <taxon>Strongyloidea</taxon>
        <taxon>Trichostrongylidae</taxon>
        <taxon>Trichostrongylus</taxon>
    </lineage>
</organism>
<reference evidence="2 3" key="1">
    <citation type="submission" date="2019-10" db="EMBL/GenBank/DDBJ databases">
        <title>Assembly and Annotation for the nematode Trichostrongylus colubriformis.</title>
        <authorList>
            <person name="Martin J."/>
        </authorList>
    </citation>
    <scope>NUCLEOTIDE SEQUENCE [LARGE SCALE GENOMIC DNA]</scope>
    <source>
        <strain evidence="2">G859</strain>
        <tissue evidence="2">Whole worm</tissue>
    </source>
</reference>
<evidence type="ECO:0000256" key="1">
    <source>
        <dbReference type="SAM" id="Coils"/>
    </source>
</evidence>
<keyword evidence="1" id="KW-0175">Coiled coil</keyword>
<dbReference type="Proteomes" id="UP001331761">
    <property type="component" value="Unassembled WGS sequence"/>
</dbReference>
<name>A0AAN8G583_TRICO</name>
<feature type="coiled-coil region" evidence="1">
    <location>
        <begin position="89"/>
        <end position="116"/>
    </location>
</feature>
<proteinExistence type="predicted"/>
<sequence length="121" mass="14103">MDIDRIVKESKTTTITEARETVFFRPRDGSKKRESPSTVEAPGMKRLSIMDSETEERSTRICGDVLCIGICQWLFFNIFKQPAQNDVAVDDLLAGYQNLEKELEEIHEQKKELRKKFFEDK</sequence>
<protein>
    <submittedName>
        <fullName evidence="2">Uncharacterized protein</fullName>
    </submittedName>
</protein>
<evidence type="ECO:0000313" key="3">
    <source>
        <dbReference type="Proteomes" id="UP001331761"/>
    </source>
</evidence>
<evidence type="ECO:0000313" key="2">
    <source>
        <dbReference type="EMBL" id="KAK5981133.1"/>
    </source>
</evidence>
<keyword evidence="3" id="KW-1185">Reference proteome</keyword>
<comment type="caution">
    <text evidence="2">The sequence shown here is derived from an EMBL/GenBank/DDBJ whole genome shotgun (WGS) entry which is preliminary data.</text>
</comment>